<evidence type="ECO:0000256" key="4">
    <source>
        <dbReference type="ARBA" id="ARBA00022490"/>
    </source>
</evidence>
<dbReference type="InterPro" id="IPR007722">
    <property type="entry name" value="DCP2_BoxA"/>
</dbReference>
<evidence type="ECO:0000313" key="11">
    <source>
        <dbReference type="EMBL" id="OCB91890.1"/>
    </source>
</evidence>
<dbReference type="Gene3D" id="1.10.10.1050">
    <property type="entry name" value="Dcp2, box A domain"/>
    <property type="match status" value="1"/>
</dbReference>
<accession>A0A9Q5N9R8</accession>
<feature type="region of interest" description="Disordered" evidence="9">
    <location>
        <begin position="256"/>
        <end position="276"/>
    </location>
</feature>
<feature type="compositionally biased region" description="Polar residues" evidence="9">
    <location>
        <begin position="310"/>
        <end position="327"/>
    </location>
</feature>
<comment type="subcellular location">
    <subcellularLocation>
        <location evidence="2">Cytoplasm</location>
    </subcellularLocation>
</comment>
<dbReference type="GO" id="GO:0000932">
    <property type="term" value="C:P-body"/>
    <property type="evidence" value="ECO:0007669"/>
    <property type="project" value="TreeGrafter"/>
</dbReference>
<gene>
    <name evidence="11" type="ORF">A7U60_g825</name>
</gene>
<feature type="compositionally biased region" description="Polar residues" evidence="9">
    <location>
        <begin position="517"/>
        <end position="528"/>
    </location>
</feature>
<evidence type="ECO:0000256" key="9">
    <source>
        <dbReference type="SAM" id="MobiDB-lite"/>
    </source>
</evidence>
<evidence type="ECO:0000256" key="8">
    <source>
        <dbReference type="ARBA" id="ARBA00023211"/>
    </source>
</evidence>
<dbReference type="GO" id="GO:0003723">
    <property type="term" value="F:RNA binding"/>
    <property type="evidence" value="ECO:0007669"/>
    <property type="project" value="UniProtKB-KW"/>
</dbReference>
<evidence type="ECO:0000256" key="1">
    <source>
        <dbReference type="ARBA" id="ARBA00001936"/>
    </source>
</evidence>
<feature type="region of interest" description="Disordered" evidence="9">
    <location>
        <begin position="515"/>
        <end position="538"/>
    </location>
</feature>
<dbReference type="SUPFAM" id="SSF55811">
    <property type="entry name" value="Nudix"/>
    <property type="match status" value="1"/>
</dbReference>
<evidence type="ECO:0000256" key="5">
    <source>
        <dbReference type="ARBA" id="ARBA00022723"/>
    </source>
</evidence>
<dbReference type="InterPro" id="IPR015797">
    <property type="entry name" value="NUDIX_hydrolase-like_dom_sf"/>
</dbReference>
<name>A0A9Q5N9R8_SANBA</name>
<reference evidence="11" key="1">
    <citation type="submission" date="2016-06" db="EMBL/GenBank/DDBJ databases">
        <title>Draft Genome sequence of the fungus Inonotus baumii.</title>
        <authorList>
            <person name="Zhu H."/>
            <person name="Lin W."/>
        </authorList>
    </citation>
    <scope>NUCLEOTIDE SEQUENCE</scope>
    <source>
        <strain evidence="11">821</strain>
    </source>
</reference>
<evidence type="ECO:0000313" key="12">
    <source>
        <dbReference type="Proteomes" id="UP000757232"/>
    </source>
</evidence>
<evidence type="ECO:0000256" key="3">
    <source>
        <dbReference type="ARBA" id="ARBA00005279"/>
    </source>
</evidence>
<dbReference type="AlphaFoldDB" id="A0A9Q5N9R8"/>
<dbReference type="GO" id="GO:0000290">
    <property type="term" value="P:deadenylation-dependent decapping of nuclear-transcribed mRNA"/>
    <property type="evidence" value="ECO:0007669"/>
    <property type="project" value="InterPro"/>
</dbReference>
<dbReference type="SUPFAM" id="SSF140586">
    <property type="entry name" value="Dcp2 domain-like"/>
    <property type="match status" value="1"/>
</dbReference>
<sequence length="602" mass="66371">MASSSSSSSPEISHSAPAFDPSFFSYASLDDVLEELSTRFIMNLPDTELESVERMCFQVEQAHWYYEDFMREANPKLPSFSLKKFSSIFFNSCPLLQQWSAEHEQYFNTFMQYKVRVPVCGAIMLNDKWDKCILVKGWKSSAGWGFPKGKINQNEPAHECAAREVAEETGFNITSFIRPGDYIEMTIREQRVTLFIVSGIPEDYPFQTRTRKEISKIQWFKLSDLPSWKRNKQVPGKFYLISPFVHALKEFIRVNKPSKRRQNHRKNGNDSTADLSVQTDLDNDHEIQNSEPRQQPSIRAVSLDRDVHGYSSSSVDNGEPQTPSPQSIEALPVATEVDIEGPENPMDPHFARLLNGLTLSASKPALNNDAEGRPTSITPTSAQSSLPSAKDSEESSLDQSILPNGGGARSSSHTSGNSFESPDVKSPSNSYGSDSSVMTIRSRSTQPTSSAVLLPNPASDRHRKHLALLESVAQELASSTPSPAARQLIHPGQPSSVPPMSFNAEKSPHNPAGALPTNGTFFPASSNFAGRPPGLSDPFAVRPMTSQALFPSPPSVRRHGTNMSVHQDSLLSILTGLNYPTPNGPVPFRGALHSHIGRGRNF</sequence>
<proteinExistence type="inferred from homology"/>
<dbReference type="InterPro" id="IPR044099">
    <property type="entry name" value="Dcp2_NUDIX"/>
</dbReference>
<evidence type="ECO:0000256" key="2">
    <source>
        <dbReference type="ARBA" id="ARBA00004496"/>
    </source>
</evidence>
<dbReference type="PANTHER" id="PTHR23114:SF17">
    <property type="entry name" value="M7GPPPN-MRNA HYDROLASE"/>
    <property type="match status" value="1"/>
</dbReference>
<protein>
    <submittedName>
        <fullName evidence="11">DCP2-domain-containing protein</fullName>
    </submittedName>
</protein>
<keyword evidence="4" id="KW-0963">Cytoplasm</keyword>
<keyword evidence="5" id="KW-0479">Metal-binding</keyword>
<comment type="cofactor">
    <cofactor evidence="1">
        <name>Mn(2+)</name>
        <dbReference type="ChEBI" id="CHEBI:29035"/>
    </cofactor>
</comment>
<feature type="domain" description="Nudix hydrolase" evidence="10">
    <location>
        <begin position="115"/>
        <end position="244"/>
    </location>
</feature>
<keyword evidence="7" id="KW-0694">RNA-binding</keyword>
<evidence type="ECO:0000256" key="6">
    <source>
        <dbReference type="ARBA" id="ARBA00022801"/>
    </source>
</evidence>
<keyword evidence="6" id="KW-0378">Hydrolase</keyword>
<evidence type="ECO:0000256" key="7">
    <source>
        <dbReference type="ARBA" id="ARBA00022884"/>
    </source>
</evidence>
<dbReference type="CDD" id="cd03672">
    <property type="entry name" value="NUDIX_Dcp2p_Nudt20"/>
    <property type="match status" value="1"/>
</dbReference>
<evidence type="ECO:0000259" key="10">
    <source>
        <dbReference type="PROSITE" id="PS51462"/>
    </source>
</evidence>
<dbReference type="GO" id="GO:0030145">
    <property type="term" value="F:manganese ion binding"/>
    <property type="evidence" value="ECO:0007669"/>
    <property type="project" value="InterPro"/>
</dbReference>
<comment type="similarity">
    <text evidence="3">Belongs to the Nudix hydrolase family. DCP2 subfamily.</text>
</comment>
<dbReference type="GO" id="GO:0000184">
    <property type="term" value="P:nuclear-transcribed mRNA catabolic process, nonsense-mediated decay"/>
    <property type="evidence" value="ECO:0007669"/>
    <property type="project" value="InterPro"/>
</dbReference>
<feature type="region of interest" description="Disordered" evidence="9">
    <location>
        <begin position="364"/>
        <end position="457"/>
    </location>
</feature>
<dbReference type="FunFam" id="3.90.79.10:FF:000003">
    <property type="entry name" value="M7GpppN-mRNA hydrolase isoform 2"/>
    <property type="match status" value="1"/>
</dbReference>
<dbReference type="InterPro" id="IPR020084">
    <property type="entry name" value="NUDIX_hydrolase_CS"/>
</dbReference>
<dbReference type="InterPro" id="IPR000086">
    <property type="entry name" value="NUDIX_hydrolase_dom"/>
</dbReference>
<dbReference type="OrthoDB" id="18996at2759"/>
<feature type="region of interest" description="Disordered" evidence="9">
    <location>
        <begin position="308"/>
        <end position="330"/>
    </location>
</feature>
<feature type="compositionally biased region" description="Basic residues" evidence="9">
    <location>
        <begin position="256"/>
        <end position="266"/>
    </location>
</feature>
<keyword evidence="8" id="KW-0464">Manganese</keyword>
<dbReference type="EMBL" id="LNZH02000052">
    <property type="protein sequence ID" value="OCB91890.1"/>
    <property type="molecule type" value="Genomic_DNA"/>
</dbReference>
<dbReference type="PANTHER" id="PTHR23114">
    <property type="entry name" value="M7GPPPN-MRNA HYDROLASE"/>
    <property type="match status" value="1"/>
</dbReference>
<feature type="compositionally biased region" description="Polar residues" evidence="9">
    <location>
        <begin position="375"/>
        <end position="387"/>
    </location>
</feature>
<dbReference type="Pfam" id="PF05026">
    <property type="entry name" value="DCP2"/>
    <property type="match status" value="1"/>
</dbReference>
<dbReference type="PROSITE" id="PS00893">
    <property type="entry name" value="NUDIX_BOX"/>
    <property type="match status" value="1"/>
</dbReference>
<feature type="compositionally biased region" description="Polar residues" evidence="9">
    <location>
        <begin position="409"/>
        <end position="451"/>
    </location>
</feature>
<comment type="caution">
    <text evidence="11">The sequence shown here is derived from an EMBL/GenBank/DDBJ whole genome shotgun (WGS) entry which is preliminary data.</text>
</comment>
<organism evidence="11 12">
    <name type="scientific">Sanghuangporus baumii</name>
    <name type="common">Phellinus baumii</name>
    <dbReference type="NCBI Taxonomy" id="108892"/>
    <lineage>
        <taxon>Eukaryota</taxon>
        <taxon>Fungi</taxon>
        <taxon>Dikarya</taxon>
        <taxon>Basidiomycota</taxon>
        <taxon>Agaricomycotina</taxon>
        <taxon>Agaricomycetes</taxon>
        <taxon>Hymenochaetales</taxon>
        <taxon>Hymenochaetaceae</taxon>
        <taxon>Sanghuangporus</taxon>
    </lineage>
</organism>
<dbReference type="SMART" id="SM01125">
    <property type="entry name" value="DCP2"/>
    <property type="match status" value="1"/>
</dbReference>
<dbReference type="GO" id="GO:0140933">
    <property type="term" value="F:5'-(N(7)-methylguanosine 5'-triphospho)-[mRNA] hydrolase activity"/>
    <property type="evidence" value="ECO:0007669"/>
    <property type="project" value="InterPro"/>
</dbReference>
<dbReference type="InterPro" id="IPR036189">
    <property type="entry name" value="DCP2_BoxA_sf"/>
</dbReference>
<keyword evidence="12" id="KW-1185">Reference proteome</keyword>
<dbReference type="PROSITE" id="PS51462">
    <property type="entry name" value="NUDIX"/>
    <property type="match status" value="1"/>
</dbReference>
<dbReference type="Proteomes" id="UP000757232">
    <property type="component" value="Unassembled WGS sequence"/>
</dbReference>
<dbReference type="Gene3D" id="3.90.79.10">
    <property type="entry name" value="Nucleoside Triphosphate Pyrophosphohydrolase"/>
    <property type="match status" value="1"/>
</dbReference>
<dbReference type="Pfam" id="PF00293">
    <property type="entry name" value="NUDIX"/>
    <property type="match status" value="1"/>
</dbReference>